<sequence length="262" mass="29358">MNYASKQKHGREVGNSTDGSRAKKRLCVDLDWSVVHNKCPPDASNLISNFSEEKDDKAVKVNLKTQGHQPLSSEWQEEDAREFDTCFGMVNTPTSHLSILANRNAMNRKYGGLLGRNTTCSETIKKLYYQHGAIFEGYLLPSDTKNGIKATYDLYAIVYGMQSQSDNISELLDSARIFLQHPHFQDLSAPYQNPHYLCNPNSEKDLSSRIELSDAAPLEAAKILEDSDPLKNRLLNVMDSAHGPESFLPSLPSPRLKTVLKK</sequence>
<name>A0A420S9F9_GIBIN</name>
<feature type="region of interest" description="Disordered" evidence="1">
    <location>
        <begin position="1"/>
        <end position="20"/>
    </location>
</feature>
<evidence type="ECO:0000256" key="1">
    <source>
        <dbReference type="SAM" id="MobiDB-lite"/>
    </source>
</evidence>
<evidence type="ECO:0000313" key="2">
    <source>
        <dbReference type="EMBL" id="RKL25829.1"/>
    </source>
</evidence>
<protein>
    <submittedName>
        <fullName evidence="2">Uncharacterized protein</fullName>
    </submittedName>
</protein>
<dbReference type="EMBL" id="MRDB01000093">
    <property type="protein sequence ID" value="RKL25829.1"/>
    <property type="molecule type" value="Genomic_DNA"/>
</dbReference>
<organism evidence="2 3">
    <name type="scientific">Gibberella intermedia</name>
    <name type="common">Bulb rot disease fungus</name>
    <name type="synonym">Fusarium proliferatum</name>
    <dbReference type="NCBI Taxonomy" id="948311"/>
    <lineage>
        <taxon>Eukaryota</taxon>
        <taxon>Fungi</taxon>
        <taxon>Dikarya</taxon>
        <taxon>Ascomycota</taxon>
        <taxon>Pezizomycotina</taxon>
        <taxon>Sordariomycetes</taxon>
        <taxon>Hypocreomycetidae</taxon>
        <taxon>Hypocreales</taxon>
        <taxon>Nectriaceae</taxon>
        <taxon>Fusarium</taxon>
        <taxon>Fusarium fujikuroi species complex</taxon>
    </lineage>
</organism>
<proteinExistence type="predicted"/>
<dbReference type="AlphaFoldDB" id="A0A420S9F9"/>
<gene>
    <name evidence="2" type="ORF">BFJ72_g13947</name>
</gene>
<comment type="caution">
    <text evidence="2">The sequence shown here is derived from an EMBL/GenBank/DDBJ whole genome shotgun (WGS) entry which is preliminary data.</text>
</comment>
<dbReference type="Proteomes" id="UP000283569">
    <property type="component" value="Unassembled WGS sequence"/>
</dbReference>
<reference evidence="2 3" key="1">
    <citation type="journal article" date="2018" name="Sci. Rep.">
        <title>Characterisation of pathogen-specific regions and novel effector candidates in Fusarium oxysporum f. sp. cepae.</title>
        <authorList>
            <person name="Armitage A.D."/>
            <person name="Taylor A."/>
            <person name="Sobczyk M.K."/>
            <person name="Baxter L."/>
            <person name="Greenfield B.P."/>
            <person name="Bates H.J."/>
            <person name="Wilson F."/>
            <person name="Jackson A.C."/>
            <person name="Ott S."/>
            <person name="Harrison R.J."/>
            <person name="Clarkson J.P."/>
        </authorList>
    </citation>
    <scope>NUCLEOTIDE SEQUENCE [LARGE SCALE GENOMIC DNA]</scope>
    <source>
        <strain evidence="2 3">Fp_A8</strain>
    </source>
</reference>
<accession>A0A420S9F9</accession>
<evidence type="ECO:0000313" key="3">
    <source>
        <dbReference type="Proteomes" id="UP000283569"/>
    </source>
</evidence>